<evidence type="ECO:0000313" key="4">
    <source>
        <dbReference type="Proteomes" id="UP001347796"/>
    </source>
</evidence>
<keyword evidence="2" id="KW-0812">Transmembrane</keyword>
<protein>
    <submittedName>
        <fullName evidence="3">Uncharacterized protein</fullName>
    </submittedName>
</protein>
<dbReference type="AlphaFoldDB" id="A0AAN8IZS6"/>
<sequence length="177" mass="18981">MVTAPSIIIPNPANDSNIIANITNISNYSIFNGSSDNHVIEIPRPITAPLGPENAKEFPLALVVASAVVAVSIVIFFCIAYYWHSSQLDKRAQMLAIQQVADAECGLATRSPERERPMIEESPGNGHPGGGGIAAGRKNRGRRVSSPTNSGGKRGSTVTDKDILTHYAARRHSTFFI</sequence>
<feature type="region of interest" description="Disordered" evidence="1">
    <location>
        <begin position="109"/>
        <end position="158"/>
    </location>
</feature>
<dbReference type="EMBL" id="JAZGQO010000016">
    <property type="protein sequence ID" value="KAK6168379.1"/>
    <property type="molecule type" value="Genomic_DNA"/>
</dbReference>
<feature type="transmembrane region" description="Helical" evidence="2">
    <location>
        <begin position="60"/>
        <end position="83"/>
    </location>
</feature>
<accession>A0AAN8IZS6</accession>
<comment type="caution">
    <text evidence="3">The sequence shown here is derived from an EMBL/GenBank/DDBJ whole genome shotgun (WGS) entry which is preliminary data.</text>
</comment>
<keyword evidence="2" id="KW-0472">Membrane</keyword>
<evidence type="ECO:0000256" key="2">
    <source>
        <dbReference type="SAM" id="Phobius"/>
    </source>
</evidence>
<evidence type="ECO:0000313" key="3">
    <source>
        <dbReference type="EMBL" id="KAK6168379.1"/>
    </source>
</evidence>
<proteinExistence type="predicted"/>
<name>A0AAN8IZS6_PATCE</name>
<dbReference type="Proteomes" id="UP001347796">
    <property type="component" value="Unassembled WGS sequence"/>
</dbReference>
<gene>
    <name evidence="3" type="ORF">SNE40_020929</name>
</gene>
<evidence type="ECO:0000256" key="1">
    <source>
        <dbReference type="SAM" id="MobiDB-lite"/>
    </source>
</evidence>
<organism evidence="3 4">
    <name type="scientific">Patella caerulea</name>
    <name type="common">Rayed Mediterranean limpet</name>
    <dbReference type="NCBI Taxonomy" id="87958"/>
    <lineage>
        <taxon>Eukaryota</taxon>
        <taxon>Metazoa</taxon>
        <taxon>Spiralia</taxon>
        <taxon>Lophotrochozoa</taxon>
        <taxon>Mollusca</taxon>
        <taxon>Gastropoda</taxon>
        <taxon>Patellogastropoda</taxon>
        <taxon>Patelloidea</taxon>
        <taxon>Patellidae</taxon>
        <taxon>Patella</taxon>
    </lineage>
</organism>
<keyword evidence="2" id="KW-1133">Transmembrane helix</keyword>
<keyword evidence="4" id="KW-1185">Reference proteome</keyword>
<reference evidence="3 4" key="1">
    <citation type="submission" date="2024-01" db="EMBL/GenBank/DDBJ databases">
        <title>The genome of the rayed Mediterranean limpet Patella caerulea (Linnaeus, 1758).</title>
        <authorList>
            <person name="Anh-Thu Weber A."/>
            <person name="Halstead-Nussloch G."/>
        </authorList>
    </citation>
    <scope>NUCLEOTIDE SEQUENCE [LARGE SCALE GENOMIC DNA]</scope>
    <source>
        <strain evidence="3">AATW-2023a</strain>
        <tissue evidence="3">Whole specimen</tissue>
    </source>
</reference>